<dbReference type="PANTHER" id="PTHR43845">
    <property type="entry name" value="BLR5969 PROTEIN"/>
    <property type="match status" value="1"/>
</dbReference>
<dbReference type="InterPro" id="IPR042099">
    <property type="entry name" value="ANL_N_sf"/>
</dbReference>
<proteinExistence type="predicted"/>
<gene>
    <name evidence="1" type="ORF">EURHEDRAFT_452003</name>
</gene>
<dbReference type="OrthoDB" id="10047078at2759"/>
<keyword evidence="2" id="KW-1185">Reference proteome</keyword>
<dbReference type="EMBL" id="KK088417">
    <property type="protein sequence ID" value="EYE96827.1"/>
    <property type="molecule type" value="Genomic_DNA"/>
</dbReference>
<accession>A0A017SIN5</accession>
<dbReference type="SUPFAM" id="SSF56801">
    <property type="entry name" value="Acetyl-CoA synthetase-like"/>
    <property type="match status" value="1"/>
</dbReference>
<dbReference type="GeneID" id="63699118"/>
<dbReference type="PANTHER" id="PTHR43845:SF1">
    <property type="entry name" value="BLR5969 PROTEIN"/>
    <property type="match status" value="1"/>
</dbReference>
<evidence type="ECO:0000313" key="2">
    <source>
        <dbReference type="Proteomes" id="UP000019804"/>
    </source>
</evidence>
<dbReference type="RefSeq" id="XP_040640515.1">
    <property type="nucleotide sequence ID" value="XM_040783994.1"/>
</dbReference>
<reference evidence="2" key="1">
    <citation type="journal article" date="2014" name="Nat. Commun.">
        <title>Genomic adaptations of the halophilic Dead Sea filamentous fungus Eurotium rubrum.</title>
        <authorList>
            <person name="Kis-Papo T."/>
            <person name="Weig A.R."/>
            <person name="Riley R."/>
            <person name="Persoh D."/>
            <person name="Salamov A."/>
            <person name="Sun H."/>
            <person name="Lipzen A."/>
            <person name="Wasser S.P."/>
            <person name="Rambold G."/>
            <person name="Grigoriev I.V."/>
            <person name="Nevo E."/>
        </authorList>
    </citation>
    <scope>NUCLEOTIDE SEQUENCE [LARGE SCALE GENOMIC DNA]</scope>
    <source>
        <strain evidence="2">CBS 135680</strain>
    </source>
</reference>
<evidence type="ECO:0000313" key="1">
    <source>
        <dbReference type="EMBL" id="EYE96827.1"/>
    </source>
</evidence>
<organism evidence="1 2">
    <name type="scientific">Aspergillus ruber (strain CBS 135680)</name>
    <dbReference type="NCBI Taxonomy" id="1388766"/>
    <lineage>
        <taxon>Eukaryota</taxon>
        <taxon>Fungi</taxon>
        <taxon>Dikarya</taxon>
        <taxon>Ascomycota</taxon>
        <taxon>Pezizomycotina</taxon>
        <taxon>Eurotiomycetes</taxon>
        <taxon>Eurotiomycetidae</taxon>
        <taxon>Eurotiales</taxon>
        <taxon>Aspergillaceae</taxon>
        <taxon>Aspergillus</taxon>
        <taxon>Aspergillus subgen. Aspergillus</taxon>
    </lineage>
</organism>
<dbReference type="Proteomes" id="UP000019804">
    <property type="component" value="Unassembled WGS sequence"/>
</dbReference>
<dbReference type="HOGENOM" id="CLU_047422_0_0_1"/>
<protein>
    <recommendedName>
        <fullName evidence="3">AMP-dependent synthetase/ligase domain-containing protein</fullName>
    </recommendedName>
</protein>
<name>A0A017SIN5_ASPRC</name>
<evidence type="ECO:0008006" key="3">
    <source>
        <dbReference type="Google" id="ProtNLM"/>
    </source>
</evidence>
<dbReference type="Gene3D" id="3.40.50.12780">
    <property type="entry name" value="N-terminal domain of ligase-like"/>
    <property type="match status" value="1"/>
</dbReference>
<sequence length="462" mass="51967">MHPESYSLAEVLAVADIHPFYNSEVQYPPQPDAIQHARESATKTATEVNLHTRPMVTKKDLYKVIKRLTHDTSPGNVYRLNSYISITGGGSGGLPLMFATDVKENRRHRSVFGDFMAACRLVDPGDWVLTTHASGYLYRSLDLTTELFENAGATVLSCGNYMTPAEVFQYLAHYHVNVLTGDGSQIIQLIHHISMLPVEQGQRLKLTKIIYTSEPLTQAQREHIIKTLGPIKIFSILGSAESGPYAIGSPDLTGQQECTSTVNFVFDTRTMLIEIFPSSIMEEPSPLSARPVPNGEPGIIVQTSLQRLRNPVVRYNTGDIGSVHALPERARDIIAQEDWEHLRVLRLHGRDRRFSFKWFAVYFEFENVATLMQAEGTGILQWQVILDTLKSSPQTTLEVRILRAIDREGLQSKEALVKKIRLFFNLLPENEHLFQITFVDDIGGFEKSGTGTKVMKFVDRTH</sequence>
<dbReference type="AlphaFoldDB" id="A0A017SIN5"/>
<dbReference type="STRING" id="1388766.A0A017SIN5"/>